<name>Q7T9V4_GVAO</name>
<sequence>MLINKCSYQTNKLERLTAITAKAKDLAMIIYCYLSKLFNSIKEKFFVNPIDVNNKLINIEEKLDDIIKNQHNYNNNCDMTDASSSDYETYEETPPGVQKLGIFVNPSANNTQVRYLTGTCYEIRREVYVEKMTLIKEILTKSAHGVIEKIKTAMEEAGFEVAKTSYDCSVVNQPCDVVKNFILDCIKD</sequence>
<dbReference type="RefSeq" id="NP_872515.1">
    <property type="nucleotide sequence ID" value="NC_005038.1"/>
</dbReference>
<dbReference type="Proteomes" id="UP000202129">
    <property type="component" value="Segment"/>
</dbReference>
<protein>
    <submittedName>
        <fullName evidence="1">38.7kd</fullName>
    </submittedName>
</protein>
<dbReference type="EMBL" id="AF547984">
    <property type="protein sequence ID" value="AAP85698.1"/>
    <property type="molecule type" value="Genomic_DNA"/>
</dbReference>
<dbReference type="GeneID" id="1463404"/>
<organism evidence="1 2">
    <name type="scientific">Adoxophyes orana granulovirus</name>
    <name type="common">AoGV</name>
    <dbReference type="NCBI Taxonomy" id="170617"/>
    <lineage>
        <taxon>Viruses</taxon>
        <taxon>Viruses incertae sedis</taxon>
        <taxon>Naldaviricetes</taxon>
        <taxon>Lefavirales</taxon>
        <taxon>Baculoviridae</taxon>
        <taxon>Betabaculovirus</taxon>
        <taxon>Betabaculovirus adoranae</taxon>
    </lineage>
</organism>
<organismHost>
    <name type="scientific">Adoxophyes</name>
    <dbReference type="NCBI Taxonomy" id="85584"/>
</organismHost>
<dbReference type="KEGG" id="vg:1463404"/>
<proteinExistence type="predicted"/>
<evidence type="ECO:0000313" key="1">
    <source>
        <dbReference type="EMBL" id="AAP85698.1"/>
    </source>
</evidence>
<keyword evidence="2" id="KW-1185">Reference proteome</keyword>
<reference evidence="1 2" key="1">
    <citation type="journal article" date="2003" name="Virology">
        <title>The complete sequence of the Adoxophyes orana granulovirus genome.</title>
        <authorList>
            <person name="Wormleaton S."/>
            <person name="Kuzio J."/>
            <person name="Winstanley D."/>
        </authorList>
    </citation>
    <scope>NUCLEOTIDE SEQUENCE [LARGE SCALE GENOMIC DNA]</scope>
</reference>
<accession>Q7T9V4</accession>
<gene>
    <name evidence="1" type="primary">38.7kd</name>
</gene>
<evidence type="ECO:0000313" key="2">
    <source>
        <dbReference type="Proteomes" id="UP000202129"/>
    </source>
</evidence>